<organism evidence="3 4">
    <name type="scientific">Flavobacterium kingsejongi</name>
    <dbReference type="NCBI Taxonomy" id="1678728"/>
    <lineage>
        <taxon>Bacteria</taxon>
        <taxon>Pseudomonadati</taxon>
        <taxon>Bacteroidota</taxon>
        <taxon>Flavobacteriia</taxon>
        <taxon>Flavobacteriales</taxon>
        <taxon>Flavobacteriaceae</taxon>
        <taxon>Flavobacterium</taxon>
    </lineage>
</organism>
<dbReference type="Proteomes" id="UP000244677">
    <property type="component" value="Chromosome"/>
</dbReference>
<evidence type="ECO:0000313" key="4">
    <source>
        <dbReference type="Proteomes" id="UP000244677"/>
    </source>
</evidence>
<keyword evidence="1" id="KW-0732">Signal</keyword>
<sequence length="246" mass="27766">MKKTFIALLALCTFIACTKEKTNLHLTGNVKGLTQGTLYIKKIQDSVLVSLDTIKIDGDSNFKADLYVETPELYYLFLDRGVTNSLDNSILFFAEPGKMNIQTELEGFLTKAKITGSENQKLFEEFKKMKSRFNDQNLALVEKGIRASMKNDTATLDSINKEQDKLTIRTYRFTANYALTHGNYEIAPYLALSEIYDMNTKYLDTIQKTMSPKVAASKYGKLLTKFVADRKKDDTAASKAKEIAKP</sequence>
<reference evidence="3 4" key="1">
    <citation type="submission" date="2017-04" db="EMBL/GenBank/DDBJ databases">
        <title>Complete genome sequence of Flavobacterium kingsejong AJ004.</title>
        <authorList>
            <person name="Lee P.C."/>
        </authorList>
    </citation>
    <scope>NUCLEOTIDE SEQUENCE [LARGE SCALE GENOMIC DNA]</scope>
    <source>
        <strain evidence="3 4">AJ004</strain>
    </source>
</reference>
<dbReference type="PROSITE" id="PS51257">
    <property type="entry name" value="PROKAR_LIPOPROTEIN"/>
    <property type="match status" value="1"/>
</dbReference>
<dbReference type="RefSeq" id="WP_108737014.1">
    <property type="nucleotide sequence ID" value="NZ_CP020919.1"/>
</dbReference>
<dbReference type="Pfam" id="PF14289">
    <property type="entry name" value="DUF4369"/>
    <property type="match status" value="1"/>
</dbReference>
<gene>
    <name evidence="3" type="ORF">FK004_09325</name>
</gene>
<evidence type="ECO:0000256" key="1">
    <source>
        <dbReference type="SAM" id="SignalP"/>
    </source>
</evidence>
<dbReference type="EMBL" id="CP020919">
    <property type="protein sequence ID" value="AWG25420.1"/>
    <property type="molecule type" value="Genomic_DNA"/>
</dbReference>
<evidence type="ECO:0000259" key="2">
    <source>
        <dbReference type="Pfam" id="PF14289"/>
    </source>
</evidence>
<keyword evidence="4" id="KW-1185">Reference proteome</keyword>
<evidence type="ECO:0000313" key="3">
    <source>
        <dbReference type="EMBL" id="AWG25420.1"/>
    </source>
</evidence>
<proteinExistence type="predicted"/>
<dbReference type="KEGG" id="fki:FK004_09325"/>
<feature type="domain" description="DUF4369" evidence="2">
    <location>
        <begin position="25"/>
        <end position="123"/>
    </location>
</feature>
<name>A0A2S1LNT2_9FLAO</name>
<dbReference type="InterPro" id="IPR025380">
    <property type="entry name" value="DUF4369"/>
</dbReference>
<feature type="chain" id="PRO_5015657797" description="DUF4369 domain-containing protein" evidence="1">
    <location>
        <begin position="19"/>
        <end position="246"/>
    </location>
</feature>
<protein>
    <recommendedName>
        <fullName evidence="2">DUF4369 domain-containing protein</fullName>
    </recommendedName>
</protein>
<accession>A0A2S1LNT2</accession>
<feature type="signal peptide" evidence="1">
    <location>
        <begin position="1"/>
        <end position="18"/>
    </location>
</feature>
<dbReference type="OrthoDB" id="1143206at2"/>
<dbReference type="AlphaFoldDB" id="A0A2S1LNT2"/>